<evidence type="ECO:0000256" key="4">
    <source>
        <dbReference type="SAM" id="Phobius"/>
    </source>
</evidence>
<keyword evidence="4" id="KW-1133">Transmembrane helix</keyword>
<sequence length="744" mass="84968">MRLNMIRRNGKLYVRLLLGITLSIVLVLLISSSVYYFSFTGILQDKAYESDLSNLRQTGQAVANTTESAQSVAFQIYRNSAIAKVLYYQNPNAFDAQAVMIDLNNYLATMPYIQSIYVYNPSEDRFYISAQEGQSGILKGNEVNDTGIMEILDHYQEYKPFAPIPRIIKADNPEMEDMGVYTYLCYDAISSNKQMNSAVVVNISASWINRELASKTNESTSRTLLVDDRDIVRSVSDLKPLQLSDQDLSLIRSELGEPNARYTIADFEGVKSLISRTSSDQYDWHYVRISPYDEIVKEMKSVRVTTLLIASSVLLAGLFLSWLLSRYLYVPINKIESRMADLESERRNSSYTIRQNILHKLVQIQEFDPQVQLDKLKRADISFDFTKPYQLAYLRIDQFEKLKKNNSKDLLTYKFAIMNIATEICSKHFRVDSIELEDDSILMLLNVVDHSLSETEPLHAMLGEVQAACLEYIHIGISIAVTPVTDNPHQLHTMYKQAKEASYHRFFQGRSAIIETESLPFTEVSYSFPVGKEKRMIDALVAGKIDEAKSLFAEIIGETAPYPIRIVHSAATHITVSLGNMLKEIERNGSLQLGFNAELAVPRIEDFETLEEMTDAYYAFFDLLKSKLVEKRSGKQEDLIRKITHLIETRFTDPNLSLNYVADELNMSSYHISRVYRQQTLTTIVDMINHVRMENAKELLTTTECSVSDIAEKTGYASSSYFHRMFKKIYGVTPSEFRNAHAKK</sequence>
<gene>
    <name evidence="6" type="ORF">J2T15_004059</name>
</gene>
<dbReference type="Gene3D" id="1.10.10.60">
    <property type="entry name" value="Homeodomain-like"/>
    <property type="match status" value="2"/>
</dbReference>
<accession>A0ABT9U4V5</accession>
<keyword evidence="7" id="KW-1185">Reference proteome</keyword>
<dbReference type="PRINTS" id="PR00032">
    <property type="entry name" value="HTHARAC"/>
</dbReference>
<evidence type="ECO:0000256" key="1">
    <source>
        <dbReference type="ARBA" id="ARBA00023015"/>
    </source>
</evidence>
<dbReference type="SUPFAM" id="SSF46689">
    <property type="entry name" value="Homeodomain-like"/>
    <property type="match status" value="1"/>
</dbReference>
<dbReference type="InterPro" id="IPR018060">
    <property type="entry name" value="HTH_AraC"/>
</dbReference>
<dbReference type="InterPro" id="IPR018062">
    <property type="entry name" value="HTH_AraC-typ_CS"/>
</dbReference>
<keyword evidence="1" id="KW-0805">Transcription regulation</keyword>
<dbReference type="PROSITE" id="PS00041">
    <property type="entry name" value="HTH_ARAC_FAMILY_1"/>
    <property type="match status" value="1"/>
</dbReference>
<evidence type="ECO:0000259" key="5">
    <source>
        <dbReference type="PROSITE" id="PS01124"/>
    </source>
</evidence>
<dbReference type="PANTHER" id="PTHR43280:SF28">
    <property type="entry name" value="HTH-TYPE TRANSCRIPTIONAL ACTIVATOR RHAS"/>
    <property type="match status" value="1"/>
</dbReference>
<keyword evidence="4" id="KW-0812">Transmembrane</keyword>
<proteinExistence type="predicted"/>
<dbReference type="Proteomes" id="UP001229346">
    <property type="component" value="Unassembled WGS sequence"/>
</dbReference>
<organism evidence="6 7">
    <name type="scientific">Paenibacillus harenae</name>
    <dbReference type="NCBI Taxonomy" id="306543"/>
    <lineage>
        <taxon>Bacteria</taxon>
        <taxon>Bacillati</taxon>
        <taxon>Bacillota</taxon>
        <taxon>Bacilli</taxon>
        <taxon>Bacillales</taxon>
        <taxon>Paenibacillaceae</taxon>
        <taxon>Paenibacillus</taxon>
    </lineage>
</organism>
<feature type="domain" description="HTH araC/xylS-type" evidence="5">
    <location>
        <begin position="641"/>
        <end position="740"/>
    </location>
</feature>
<evidence type="ECO:0000313" key="6">
    <source>
        <dbReference type="EMBL" id="MDQ0114603.1"/>
    </source>
</evidence>
<dbReference type="InterPro" id="IPR020449">
    <property type="entry name" value="Tscrpt_reg_AraC-type_HTH"/>
</dbReference>
<dbReference type="RefSeq" id="WP_307205996.1">
    <property type="nucleotide sequence ID" value="NZ_JAUSSU010000008.1"/>
</dbReference>
<dbReference type="SMART" id="SM00342">
    <property type="entry name" value="HTH_ARAC"/>
    <property type="match status" value="1"/>
</dbReference>
<keyword evidence="4" id="KW-0472">Membrane</keyword>
<evidence type="ECO:0000256" key="2">
    <source>
        <dbReference type="ARBA" id="ARBA00023125"/>
    </source>
</evidence>
<evidence type="ECO:0000313" key="7">
    <source>
        <dbReference type="Proteomes" id="UP001229346"/>
    </source>
</evidence>
<comment type="caution">
    <text evidence="6">The sequence shown here is derived from an EMBL/GenBank/DDBJ whole genome shotgun (WGS) entry which is preliminary data.</text>
</comment>
<dbReference type="InterPro" id="IPR009057">
    <property type="entry name" value="Homeodomain-like_sf"/>
</dbReference>
<feature type="transmembrane region" description="Helical" evidence="4">
    <location>
        <begin position="12"/>
        <end position="37"/>
    </location>
</feature>
<dbReference type="PROSITE" id="PS01124">
    <property type="entry name" value="HTH_ARAC_FAMILY_2"/>
    <property type="match status" value="1"/>
</dbReference>
<name>A0ABT9U4V5_PAEHA</name>
<keyword evidence="2" id="KW-0238">DNA-binding</keyword>
<dbReference type="Pfam" id="PF12833">
    <property type="entry name" value="HTH_18"/>
    <property type="match status" value="1"/>
</dbReference>
<protein>
    <submittedName>
        <fullName evidence="6">AraC-like DNA-binding protein</fullName>
    </submittedName>
</protein>
<evidence type="ECO:0000256" key="3">
    <source>
        <dbReference type="ARBA" id="ARBA00023163"/>
    </source>
</evidence>
<dbReference type="EMBL" id="JAUSSU010000008">
    <property type="protein sequence ID" value="MDQ0114603.1"/>
    <property type="molecule type" value="Genomic_DNA"/>
</dbReference>
<keyword evidence="3" id="KW-0804">Transcription</keyword>
<dbReference type="PANTHER" id="PTHR43280">
    <property type="entry name" value="ARAC-FAMILY TRANSCRIPTIONAL REGULATOR"/>
    <property type="match status" value="1"/>
</dbReference>
<reference evidence="6 7" key="1">
    <citation type="submission" date="2023-07" db="EMBL/GenBank/DDBJ databases">
        <title>Sorghum-associated microbial communities from plants grown in Nebraska, USA.</title>
        <authorList>
            <person name="Schachtman D."/>
        </authorList>
    </citation>
    <scope>NUCLEOTIDE SEQUENCE [LARGE SCALE GENOMIC DNA]</scope>
    <source>
        <strain evidence="6 7">CC482</strain>
    </source>
</reference>